<keyword evidence="1" id="KW-0472">Membrane</keyword>
<protein>
    <submittedName>
        <fullName evidence="2">Uncharacterized protein</fullName>
    </submittedName>
</protein>
<dbReference type="EMBL" id="LAZR01011971">
    <property type="protein sequence ID" value="KKM49950.1"/>
    <property type="molecule type" value="Genomic_DNA"/>
</dbReference>
<proteinExistence type="predicted"/>
<evidence type="ECO:0000313" key="2">
    <source>
        <dbReference type="EMBL" id="KKM49950.1"/>
    </source>
</evidence>
<comment type="caution">
    <text evidence="2">The sequence shown here is derived from an EMBL/GenBank/DDBJ whole genome shotgun (WGS) entry which is preliminary data.</text>
</comment>
<name>A0A0F9J9R6_9ZZZZ</name>
<sequence length="90" mass="10574">MISALTHNVSISFILPFFYLIIESFLEDLELELLSYSSYTVEVFYFFENLIFKFNGYFTFSSVTVICIVVFFGLPILVMLITFYAFKQLD</sequence>
<organism evidence="2">
    <name type="scientific">marine sediment metagenome</name>
    <dbReference type="NCBI Taxonomy" id="412755"/>
    <lineage>
        <taxon>unclassified sequences</taxon>
        <taxon>metagenomes</taxon>
        <taxon>ecological metagenomes</taxon>
    </lineage>
</organism>
<keyword evidence="1" id="KW-0812">Transmembrane</keyword>
<dbReference type="AlphaFoldDB" id="A0A0F9J9R6"/>
<gene>
    <name evidence="2" type="ORF">LCGC14_1556530</name>
</gene>
<accession>A0A0F9J9R6</accession>
<feature type="non-terminal residue" evidence="2">
    <location>
        <position position="90"/>
    </location>
</feature>
<evidence type="ECO:0000256" key="1">
    <source>
        <dbReference type="SAM" id="Phobius"/>
    </source>
</evidence>
<keyword evidence="1" id="KW-1133">Transmembrane helix</keyword>
<feature type="transmembrane region" description="Helical" evidence="1">
    <location>
        <begin position="58"/>
        <end position="86"/>
    </location>
</feature>
<feature type="transmembrane region" description="Helical" evidence="1">
    <location>
        <begin position="6"/>
        <end position="26"/>
    </location>
</feature>
<reference evidence="2" key="1">
    <citation type="journal article" date="2015" name="Nature">
        <title>Complex archaea that bridge the gap between prokaryotes and eukaryotes.</title>
        <authorList>
            <person name="Spang A."/>
            <person name="Saw J.H."/>
            <person name="Jorgensen S.L."/>
            <person name="Zaremba-Niedzwiedzka K."/>
            <person name="Martijn J."/>
            <person name="Lind A.E."/>
            <person name="van Eijk R."/>
            <person name="Schleper C."/>
            <person name="Guy L."/>
            <person name="Ettema T.J."/>
        </authorList>
    </citation>
    <scope>NUCLEOTIDE SEQUENCE</scope>
</reference>